<evidence type="ECO:0008006" key="4">
    <source>
        <dbReference type="Google" id="ProtNLM"/>
    </source>
</evidence>
<feature type="compositionally biased region" description="Polar residues" evidence="1">
    <location>
        <begin position="1"/>
        <end position="10"/>
    </location>
</feature>
<feature type="compositionally biased region" description="Polar residues" evidence="1">
    <location>
        <begin position="304"/>
        <end position="319"/>
    </location>
</feature>
<dbReference type="STRING" id="675824.A0A1E3PZB4"/>
<feature type="region of interest" description="Disordered" evidence="1">
    <location>
        <begin position="304"/>
        <end position="369"/>
    </location>
</feature>
<sequence length="568" mass="61891">MQQSAPTQSHSRSQSTPGSGPSPPVLPSLGPGSQSRTLPPFRPGRELPLPLHHRAASGGISISSILGASSPPPLPQQTLQSTQQPASAPVSAAGSVVSAGSAAAGRSPSPQHQPQHQHVHRHHHHHLVSPTLPPEISHDADQQQQLPQQQQLQPQRSRNSLSPETQFATGSPQQQQQQPPPASTTPTPSELEYRSRMSAASPFTVGPTLPPVQFDPSSTPRRTAPSTPQSQHTAPVEQQLHPAQPPSTLPYPQSSQSLQQVGQQSQAAPQDSTPVRAEDAVARVVKKAAAAAASTISFSADQSIADSASGGSTNSSVIGSPTLDGDKSRKRRHHHRNHSHLFESGLGGLKRNSPSPPPVPPPASTYDSMPTRYQLRVDSTDVLKAANVFPSYNLGSLVYTPTPDSHQPIIPRLEDKVNSLIQIRIARRFLSRRTNPHVTRREVWGTDVYTDDSDVVAAIYHSGYLAESSDGSNAEKGDCVATLRILPLLQKYQGTFRHGINSRSWLTRHDGVSFRIEKVDFIRPGKAEDRGWKMKKRRLEEWRVSKEWREERYGGENLKDDFDMDVDK</sequence>
<dbReference type="Proteomes" id="UP000094385">
    <property type="component" value="Unassembled WGS sequence"/>
</dbReference>
<accession>A0A1E3PZB4</accession>
<feature type="compositionally biased region" description="Low complexity" evidence="1">
    <location>
        <begin position="56"/>
        <end position="69"/>
    </location>
</feature>
<dbReference type="InterPro" id="IPR013951">
    <property type="entry name" value="Rxt3"/>
</dbReference>
<feature type="compositionally biased region" description="Pro residues" evidence="1">
    <location>
        <begin position="354"/>
        <end position="363"/>
    </location>
</feature>
<feature type="region of interest" description="Disordered" evidence="1">
    <location>
        <begin position="1"/>
        <end position="275"/>
    </location>
</feature>
<dbReference type="Pfam" id="PF08642">
    <property type="entry name" value="Rxt3"/>
    <property type="match status" value="1"/>
</dbReference>
<feature type="compositionally biased region" description="Polar residues" evidence="1">
    <location>
        <begin position="156"/>
        <end position="170"/>
    </location>
</feature>
<keyword evidence="3" id="KW-1185">Reference proteome</keyword>
<dbReference type="EMBL" id="KV454301">
    <property type="protein sequence ID" value="ODQ70127.1"/>
    <property type="molecule type" value="Genomic_DNA"/>
</dbReference>
<feature type="compositionally biased region" description="Low complexity" evidence="1">
    <location>
        <begin position="250"/>
        <end position="266"/>
    </location>
</feature>
<dbReference type="AlphaFoldDB" id="A0A1E3PZB4"/>
<dbReference type="Gene3D" id="2.170.130.20">
    <property type="entry name" value="LCCL-like domain"/>
    <property type="match status" value="1"/>
</dbReference>
<feature type="compositionally biased region" description="Basic residues" evidence="1">
    <location>
        <begin position="328"/>
        <end position="339"/>
    </location>
</feature>
<dbReference type="OrthoDB" id="3596986at2759"/>
<reference evidence="2 3" key="1">
    <citation type="journal article" date="2016" name="Proc. Natl. Acad. Sci. U.S.A.">
        <title>Comparative genomics of biotechnologically important yeasts.</title>
        <authorList>
            <person name="Riley R."/>
            <person name="Haridas S."/>
            <person name="Wolfe K.H."/>
            <person name="Lopes M.R."/>
            <person name="Hittinger C.T."/>
            <person name="Goeker M."/>
            <person name="Salamov A.A."/>
            <person name="Wisecaver J.H."/>
            <person name="Long T.M."/>
            <person name="Calvey C.H."/>
            <person name="Aerts A.L."/>
            <person name="Barry K.W."/>
            <person name="Choi C."/>
            <person name="Clum A."/>
            <person name="Coughlan A.Y."/>
            <person name="Deshpande S."/>
            <person name="Douglass A.P."/>
            <person name="Hanson S.J."/>
            <person name="Klenk H.-P."/>
            <person name="LaButti K.M."/>
            <person name="Lapidus A."/>
            <person name="Lindquist E.A."/>
            <person name="Lipzen A.M."/>
            <person name="Meier-Kolthoff J.P."/>
            <person name="Ohm R.A."/>
            <person name="Otillar R.P."/>
            <person name="Pangilinan J.L."/>
            <person name="Peng Y."/>
            <person name="Rokas A."/>
            <person name="Rosa C.A."/>
            <person name="Scheuner C."/>
            <person name="Sibirny A.A."/>
            <person name="Slot J.C."/>
            <person name="Stielow J.B."/>
            <person name="Sun H."/>
            <person name="Kurtzman C.P."/>
            <person name="Blackwell M."/>
            <person name="Grigoriev I.V."/>
            <person name="Jeffries T.W."/>
        </authorList>
    </citation>
    <scope>NUCLEOTIDE SEQUENCE [LARGE SCALE GENOMIC DNA]</scope>
    <source>
        <strain evidence="2 3">NRRL Y-11557</strain>
    </source>
</reference>
<evidence type="ECO:0000313" key="2">
    <source>
        <dbReference type="EMBL" id="ODQ70127.1"/>
    </source>
</evidence>
<evidence type="ECO:0000256" key="1">
    <source>
        <dbReference type="SAM" id="MobiDB-lite"/>
    </source>
</evidence>
<proteinExistence type="predicted"/>
<feature type="compositionally biased region" description="Basic residues" evidence="1">
    <location>
        <begin position="115"/>
        <end position="127"/>
    </location>
</feature>
<feature type="compositionally biased region" description="Low complexity" evidence="1">
    <location>
        <begin position="142"/>
        <end position="155"/>
    </location>
</feature>
<dbReference type="SUPFAM" id="SSF69848">
    <property type="entry name" value="LCCL domain"/>
    <property type="match status" value="1"/>
</dbReference>
<protein>
    <recommendedName>
        <fullName evidence="4">Histone deacetylation protein Rxt3</fullName>
    </recommendedName>
</protein>
<feature type="compositionally biased region" description="Polar residues" evidence="1">
    <location>
        <begin position="215"/>
        <end position="233"/>
    </location>
</feature>
<organism evidence="2 3">
    <name type="scientific">Lipomyces starkeyi NRRL Y-11557</name>
    <dbReference type="NCBI Taxonomy" id="675824"/>
    <lineage>
        <taxon>Eukaryota</taxon>
        <taxon>Fungi</taxon>
        <taxon>Dikarya</taxon>
        <taxon>Ascomycota</taxon>
        <taxon>Saccharomycotina</taxon>
        <taxon>Lipomycetes</taxon>
        <taxon>Lipomycetales</taxon>
        <taxon>Lipomycetaceae</taxon>
        <taxon>Lipomyces</taxon>
    </lineage>
</organism>
<feature type="compositionally biased region" description="Low complexity" evidence="1">
    <location>
        <begin position="76"/>
        <end position="114"/>
    </location>
</feature>
<dbReference type="InterPro" id="IPR036609">
    <property type="entry name" value="LCCL_sf"/>
</dbReference>
<gene>
    <name evidence="2" type="ORF">LIPSTDRAFT_65827</name>
</gene>
<evidence type="ECO:0000313" key="3">
    <source>
        <dbReference type="Proteomes" id="UP000094385"/>
    </source>
</evidence>
<name>A0A1E3PZB4_LIPST</name>